<dbReference type="InterPro" id="IPR000182">
    <property type="entry name" value="GNAT_dom"/>
</dbReference>
<keyword evidence="2" id="KW-0012">Acyltransferase</keyword>
<accession>A0ABP4BMC5</accession>
<dbReference type="InterPro" id="IPR050832">
    <property type="entry name" value="Bact_Acetyltransf"/>
</dbReference>
<dbReference type="Gene3D" id="3.40.630.30">
    <property type="match status" value="1"/>
</dbReference>
<evidence type="ECO:0000259" key="3">
    <source>
        <dbReference type="PROSITE" id="PS51186"/>
    </source>
</evidence>
<dbReference type="EMBL" id="BAAAHK010000013">
    <property type="protein sequence ID" value="GAA0951851.1"/>
    <property type="molecule type" value="Genomic_DNA"/>
</dbReference>
<name>A0ABP4BMC5_9ACTN</name>
<sequence length="278" mass="29894">MKVRVTADPAEFKATVYPFLQRDPVLNSYILSNTEDRINGILHDPAPPVFLSIHDDTDAVLGAAFCTALRGIQLGALPDALVPAIADTCAAQAPNPDVIAGTASAALLLAELLAAHAGRTFRRTTGMRLHKLGTFVEQHAEGTARQAVAADAETVVPLLVAYGIELGHPLSPDEQERWVRTRIERGRLWLWEDGGRVVSVVGHQQTLFNSTRVGPVYTPPSARGHGYASALTAHVTQVLRATGSEVCLNTDLANPTSNKIYAAIGYRPVNDFVVYELS</sequence>
<reference evidence="5" key="1">
    <citation type="journal article" date="2019" name="Int. J. Syst. Evol. Microbiol.">
        <title>The Global Catalogue of Microorganisms (GCM) 10K type strain sequencing project: providing services to taxonomists for standard genome sequencing and annotation.</title>
        <authorList>
            <consortium name="The Broad Institute Genomics Platform"/>
            <consortium name="The Broad Institute Genome Sequencing Center for Infectious Disease"/>
            <person name="Wu L."/>
            <person name="Ma J."/>
        </authorList>
    </citation>
    <scope>NUCLEOTIDE SEQUENCE [LARGE SCALE GENOMIC DNA]</scope>
    <source>
        <strain evidence="5">JCM 10977</strain>
    </source>
</reference>
<dbReference type="InterPro" id="IPR016181">
    <property type="entry name" value="Acyl_CoA_acyltransferase"/>
</dbReference>
<evidence type="ECO:0000313" key="4">
    <source>
        <dbReference type="EMBL" id="GAA0951851.1"/>
    </source>
</evidence>
<dbReference type="Pfam" id="PF00583">
    <property type="entry name" value="Acetyltransf_1"/>
    <property type="match status" value="1"/>
</dbReference>
<keyword evidence="1" id="KW-0808">Transferase</keyword>
<dbReference type="PROSITE" id="PS51186">
    <property type="entry name" value="GNAT"/>
    <property type="match status" value="1"/>
</dbReference>
<evidence type="ECO:0000256" key="2">
    <source>
        <dbReference type="ARBA" id="ARBA00023315"/>
    </source>
</evidence>
<proteinExistence type="predicted"/>
<protein>
    <submittedName>
        <fullName evidence="4">GNAT family N-acetyltransferase</fullName>
    </submittedName>
</protein>
<dbReference type="PANTHER" id="PTHR43877:SF2">
    <property type="entry name" value="AMINOALKYLPHOSPHONATE N-ACETYLTRANSFERASE-RELATED"/>
    <property type="match status" value="1"/>
</dbReference>
<dbReference type="SUPFAM" id="SSF55729">
    <property type="entry name" value="Acyl-CoA N-acyltransferases (Nat)"/>
    <property type="match status" value="1"/>
</dbReference>
<organism evidence="4 5">
    <name type="scientific">Kribbella koreensis</name>
    <dbReference type="NCBI Taxonomy" id="57909"/>
    <lineage>
        <taxon>Bacteria</taxon>
        <taxon>Bacillati</taxon>
        <taxon>Actinomycetota</taxon>
        <taxon>Actinomycetes</taxon>
        <taxon>Propionibacteriales</taxon>
        <taxon>Kribbellaceae</taxon>
        <taxon>Kribbella</taxon>
    </lineage>
</organism>
<dbReference type="PANTHER" id="PTHR43877">
    <property type="entry name" value="AMINOALKYLPHOSPHONATE N-ACETYLTRANSFERASE-RELATED-RELATED"/>
    <property type="match status" value="1"/>
</dbReference>
<evidence type="ECO:0000313" key="5">
    <source>
        <dbReference type="Proteomes" id="UP001500542"/>
    </source>
</evidence>
<gene>
    <name evidence="4" type="ORF">GCM10009554_53970</name>
</gene>
<comment type="caution">
    <text evidence="4">The sequence shown here is derived from an EMBL/GenBank/DDBJ whole genome shotgun (WGS) entry which is preliminary data.</text>
</comment>
<evidence type="ECO:0000256" key="1">
    <source>
        <dbReference type="ARBA" id="ARBA00022679"/>
    </source>
</evidence>
<keyword evidence="5" id="KW-1185">Reference proteome</keyword>
<dbReference type="CDD" id="cd04301">
    <property type="entry name" value="NAT_SF"/>
    <property type="match status" value="1"/>
</dbReference>
<dbReference type="Proteomes" id="UP001500542">
    <property type="component" value="Unassembled WGS sequence"/>
</dbReference>
<dbReference type="RefSeq" id="WP_343975885.1">
    <property type="nucleotide sequence ID" value="NZ_BAAAHK010000013.1"/>
</dbReference>
<feature type="domain" description="N-acetyltransferase" evidence="3">
    <location>
        <begin position="142"/>
        <end position="278"/>
    </location>
</feature>